<organism evidence="2 3">
    <name type="scientific">Sphingomonas lenta</name>
    <dbReference type="NCBI Taxonomy" id="1141887"/>
    <lineage>
        <taxon>Bacteria</taxon>
        <taxon>Pseudomonadati</taxon>
        <taxon>Pseudomonadota</taxon>
        <taxon>Alphaproteobacteria</taxon>
        <taxon>Sphingomonadales</taxon>
        <taxon>Sphingomonadaceae</taxon>
        <taxon>Sphingomonas</taxon>
    </lineage>
</organism>
<keyword evidence="3" id="KW-1185">Reference proteome</keyword>
<dbReference type="OrthoDB" id="7274881at2"/>
<dbReference type="AlphaFoldDB" id="A0A2A2SJ76"/>
<reference evidence="3" key="1">
    <citation type="submission" date="2017-09" db="EMBL/GenBank/DDBJ databases">
        <authorList>
            <person name="Feng G."/>
            <person name="Zhu H."/>
        </authorList>
    </citation>
    <scope>NUCLEOTIDE SEQUENCE [LARGE SCALE GENOMIC DNA]</scope>
    <source>
        <strain evidence="3">1PNM-20</strain>
    </source>
</reference>
<proteinExistence type="predicted"/>
<gene>
    <name evidence="2" type="ORF">CKY28_00580</name>
</gene>
<evidence type="ECO:0000313" key="2">
    <source>
        <dbReference type="EMBL" id="PAX09292.1"/>
    </source>
</evidence>
<protein>
    <submittedName>
        <fullName evidence="2">Photosystem reaction center protein H</fullName>
    </submittedName>
</protein>
<sequence>MLDTDTDHHLIASTRVEGTAVYDRYAKKVGTVHAIMIDKVSGQAEYATLLFGGFMGMGARAYPIPWAMLKYDRDLRGYCIDVRREDIEAAPYITLDKADRPHEVPEPAYRHWDQYM</sequence>
<evidence type="ECO:0000313" key="3">
    <source>
        <dbReference type="Proteomes" id="UP000218151"/>
    </source>
</evidence>
<dbReference type="Proteomes" id="UP000218151">
    <property type="component" value="Unassembled WGS sequence"/>
</dbReference>
<dbReference type="SUPFAM" id="SSF50346">
    <property type="entry name" value="PRC-barrel domain"/>
    <property type="match status" value="1"/>
</dbReference>
<comment type="caution">
    <text evidence="2">The sequence shown here is derived from an EMBL/GenBank/DDBJ whole genome shotgun (WGS) entry which is preliminary data.</text>
</comment>
<dbReference type="InterPro" id="IPR011033">
    <property type="entry name" value="PRC_barrel-like_sf"/>
</dbReference>
<accession>A0A2A2SJ76</accession>
<dbReference type="RefSeq" id="WP_095996398.1">
    <property type="nucleotide sequence ID" value="NZ_NSLI01000001.1"/>
</dbReference>
<dbReference type="InterPro" id="IPR027275">
    <property type="entry name" value="PRC-brl_dom"/>
</dbReference>
<name>A0A2A2SJ76_9SPHN</name>
<evidence type="ECO:0000259" key="1">
    <source>
        <dbReference type="Pfam" id="PF05239"/>
    </source>
</evidence>
<dbReference type="EMBL" id="NSLI01000001">
    <property type="protein sequence ID" value="PAX09292.1"/>
    <property type="molecule type" value="Genomic_DNA"/>
</dbReference>
<feature type="domain" description="PRC-barrel" evidence="1">
    <location>
        <begin position="11"/>
        <end position="85"/>
    </location>
</feature>
<dbReference type="Gene3D" id="2.30.30.240">
    <property type="entry name" value="PRC-barrel domain"/>
    <property type="match status" value="1"/>
</dbReference>
<dbReference type="PANTHER" id="PTHR36505:SF1">
    <property type="entry name" value="BLR1072 PROTEIN"/>
    <property type="match status" value="1"/>
</dbReference>
<dbReference type="PANTHER" id="PTHR36505">
    <property type="entry name" value="BLR1072 PROTEIN"/>
    <property type="match status" value="1"/>
</dbReference>
<dbReference type="Pfam" id="PF05239">
    <property type="entry name" value="PRC"/>
    <property type="match status" value="1"/>
</dbReference>